<dbReference type="PANTHER" id="PTHR43335:SF4">
    <property type="entry name" value="ABC TRANSPORTER, ATP-BINDING PROTEIN"/>
    <property type="match status" value="1"/>
</dbReference>
<keyword evidence="7" id="KW-1185">Reference proteome</keyword>
<dbReference type="Pfam" id="PF00005">
    <property type="entry name" value="ABC_tran"/>
    <property type="match status" value="1"/>
</dbReference>
<feature type="domain" description="ABC transporter" evidence="5">
    <location>
        <begin position="8"/>
        <end position="233"/>
    </location>
</feature>
<organism evidence="6 7">
    <name type="scientific">Actinopolymorpha pittospori</name>
    <dbReference type="NCBI Taxonomy" id="648752"/>
    <lineage>
        <taxon>Bacteria</taxon>
        <taxon>Bacillati</taxon>
        <taxon>Actinomycetota</taxon>
        <taxon>Actinomycetes</taxon>
        <taxon>Propionibacteriales</taxon>
        <taxon>Actinopolymorphaceae</taxon>
        <taxon>Actinopolymorpha</taxon>
    </lineage>
</organism>
<dbReference type="PANTHER" id="PTHR43335">
    <property type="entry name" value="ABC TRANSPORTER, ATP-BINDING PROTEIN"/>
    <property type="match status" value="1"/>
</dbReference>
<evidence type="ECO:0000256" key="3">
    <source>
        <dbReference type="ARBA" id="ARBA00022741"/>
    </source>
</evidence>
<evidence type="ECO:0000256" key="4">
    <source>
        <dbReference type="ARBA" id="ARBA00022840"/>
    </source>
</evidence>
<dbReference type="CDD" id="cd03268">
    <property type="entry name" value="ABC_BcrA_bacitracin_resist"/>
    <property type="match status" value="1"/>
</dbReference>
<gene>
    <name evidence="6" type="ORF">HEB94_004073</name>
</gene>
<accession>A0A927N236</accession>
<dbReference type="SUPFAM" id="SSF52540">
    <property type="entry name" value="P-loop containing nucleoside triphosphate hydrolases"/>
    <property type="match status" value="1"/>
</dbReference>
<dbReference type="SMART" id="SM00382">
    <property type="entry name" value="AAA"/>
    <property type="match status" value="1"/>
</dbReference>
<comment type="similarity">
    <text evidence="1">Belongs to the ABC transporter superfamily.</text>
</comment>
<dbReference type="PROSITE" id="PS50893">
    <property type="entry name" value="ABC_TRANSPORTER_2"/>
    <property type="match status" value="1"/>
</dbReference>
<evidence type="ECO:0000259" key="5">
    <source>
        <dbReference type="PROSITE" id="PS50893"/>
    </source>
</evidence>
<dbReference type="Proteomes" id="UP000638648">
    <property type="component" value="Unassembled WGS sequence"/>
</dbReference>
<reference evidence="6" key="1">
    <citation type="submission" date="2020-10" db="EMBL/GenBank/DDBJ databases">
        <title>Sequencing the genomes of 1000 actinobacteria strains.</title>
        <authorList>
            <person name="Klenk H.-P."/>
        </authorList>
    </citation>
    <scope>NUCLEOTIDE SEQUENCE</scope>
    <source>
        <strain evidence="6">DSM 45354</strain>
    </source>
</reference>
<proteinExistence type="inferred from homology"/>
<protein>
    <submittedName>
        <fullName evidence="6">ABC-2 type transport system ATP-binding protein</fullName>
    </submittedName>
</protein>
<comment type="caution">
    <text evidence="6">The sequence shown here is derived from an EMBL/GenBank/DDBJ whole genome shotgun (WGS) entry which is preliminary data.</text>
</comment>
<dbReference type="InterPro" id="IPR003593">
    <property type="entry name" value="AAA+_ATPase"/>
</dbReference>
<dbReference type="GO" id="GO:0016887">
    <property type="term" value="F:ATP hydrolysis activity"/>
    <property type="evidence" value="ECO:0007669"/>
    <property type="project" value="InterPro"/>
</dbReference>
<name>A0A927N236_9ACTN</name>
<dbReference type="EMBL" id="JADBEM010000001">
    <property type="protein sequence ID" value="MBE1607225.1"/>
    <property type="molecule type" value="Genomic_DNA"/>
</dbReference>
<dbReference type="AlphaFoldDB" id="A0A927N236"/>
<dbReference type="Gene3D" id="3.40.50.300">
    <property type="entry name" value="P-loop containing nucleotide triphosphate hydrolases"/>
    <property type="match status" value="1"/>
</dbReference>
<evidence type="ECO:0000313" key="7">
    <source>
        <dbReference type="Proteomes" id="UP000638648"/>
    </source>
</evidence>
<sequence length="310" mass="33379">MTSGHLSIDVTNLTKRFHAVTAVSDLSFTVRPGSITGFLGPNGSGKTTTMRMILGLVAPSSGTATIGGRRYRDIPRPSATVGAVLDASAFHPGHTAREHLRIYCAMGGYPDRRADELLAVLGLADAANRRTRQFSTGMRQRLNLATALLGDPRVLLLDEPSNGLDPEGMAWLRELLRGLARDGRTILISSHVLSELQQIVDDVVVIRGGRMVAAGSLEELASGTLPPVLLRSPQADQLATLLKQHAADGLAASRVEDVEPGRLRVHGLRTEQIADLAARADVRLYEIGTEASNLEEWFLSLGDDRQGENR</sequence>
<evidence type="ECO:0000256" key="1">
    <source>
        <dbReference type="ARBA" id="ARBA00005417"/>
    </source>
</evidence>
<evidence type="ECO:0000313" key="6">
    <source>
        <dbReference type="EMBL" id="MBE1607225.1"/>
    </source>
</evidence>
<keyword evidence="3" id="KW-0547">Nucleotide-binding</keyword>
<keyword evidence="4 6" id="KW-0067">ATP-binding</keyword>
<dbReference type="InterPro" id="IPR027417">
    <property type="entry name" value="P-loop_NTPase"/>
</dbReference>
<dbReference type="RefSeq" id="WP_192751204.1">
    <property type="nucleotide sequence ID" value="NZ_BAABJL010000158.1"/>
</dbReference>
<keyword evidence="2" id="KW-0813">Transport</keyword>
<dbReference type="InterPro" id="IPR003439">
    <property type="entry name" value="ABC_transporter-like_ATP-bd"/>
</dbReference>
<evidence type="ECO:0000256" key="2">
    <source>
        <dbReference type="ARBA" id="ARBA00022448"/>
    </source>
</evidence>
<dbReference type="GO" id="GO:0005524">
    <property type="term" value="F:ATP binding"/>
    <property type="evidence" value="ECO:0007669"/>
    <property type="project" value="UniProtKB-KW"/>
</dbReference>